<dbReference type="OrthoDB" id="6132182at2759"/>
<evidence type="ECO:0000256" key="3">
    <source>
        <dbReference type="SAM" id="SignalP"/>
    </source>
</evidence>
<dbReference type="PROSITE" id="PS50234">
    <property type="entry name" value="VWFA"/>
    <property type="match status" value="2"/>
</dbReference>
<accession>A0A210QR46</accession>
<dbReference type="SUPFAM" id="SSF53300">
    <property type="entry name" value="vWA-like"/>
    <property type="match status" value="2"/>
</dbReference>
<protein>
    <submittedName>
        <fullName evidence="5">Collagen alpha-3(VI) chain</fullName>
    </submittedName>
</protein>
<keyword evidence="2" id="KW-0812">Transmembrane</keyword>
<feature type="domain" description="VWFA" evidence="4">
    <location>
        <begin position="239"/>
        <end position="419"/>
    </location>
</feature>
<dbReference type="PANTHER" id="PTHR24020:SF84">
    <property type="entry name" value="VWFA DOMAIN-CONTAINING PROTEIN"/>
    <property type="match status" value="1"/>
</dbReference>
<feature type="signal peptide" evidence="3">
    <location>
        <begin position="1"/>
        <end position="23"/>
    </location>
</feature>
<feature type="compositionally biased region" description="Low complexity" evidence="1">
    <location>
        <begin position="436"/>
        <end position="447"/>
    </location>
</feature>
<dbReference type="SMART" id="SM00327">
    <property type="entry name" value="VWA"/>
    <property type="match status" value="2"/>
</dbReference>
<evidence type="ECO:0000256" key="2">
    <source>
        <dbReference type="SAM" id="Phobius"/>
    </source>
</evidence>
<feature type="compositionally biased region" description="Polar residues" evidence="1">
    <location>
        <begin position="453"/>
        <end position="471"/>
    </location>
</feature>
<dbReference type="Gene3D" id="3.40.50.410">
    <property type="entry name" value="von Willebrand factor, type A domain"/>
    <property type="match status" value="2"/>
</dbReference>
<keyword evidence="6" id="KW-1185">Reference proteome</keyword>
<keyword evidence="3" id="KW-0732">Signal</keyword>
<evidence type="ECO:0000313" key="5">
    <source>
        <dbReference type="EMBL" id="OWF51191.1"/>
    </source>
</evidence>
<evidence type="ECO:0000259" key="4">
    <source>
        <dbReference type="PROSITE" id="PS50234"/>
    </source>
</evidence>
<keyword evidence="2" id="KW-0472">Membrane</keyword>
<dbReference type="PANTHER" id="PTHR24020">
    <property type="entry name" value="COLLAGEN ALPHA"/>
    <property type="match status" value="1"/>
</dbReference>
<dbReference type="AlphaFoldDB" id="A0A210QR46"/>
<feature type="chain" id="PRO_5013188281" evidence="3">
    <location>
        <begin position="24"/>
        <end position="546"/>
    </location>
</feature>
<dbReference type="InterPro" id="IPR002035">
    <property type="entry name" value="VWF_A"/>
</dbReference>
<dbReference type="InterPro" id="IPR036465">
    <property type="entry name" value="vWFA_dom_sf"/>
</dbReference>
<sequence length="546" mass="59091">MHDILPGIILTVILCASFGGTEATKKDIVFLIDTSGSIANSDVLQAVDFIYNVTKWLTIGPDDILVSVVTFDSTYDEKIKLKDYNSRAELLRNLKRLVYSKPDGGTQTDAALEFVRLNSFLSKNGGRLDANKTVVLLTDGQSSFPNKTLTQAELLKSVPNTEIFTIGIGSAVSGSNGEIRGISSDPDSYYVQHVDAFIYLCNVVPALVPKLDPLSKATAILNCPTPTTTTRSPSSGHLDIVFLIDTSGSIANSDVLQAVDFIYNVTKWLTIGPDDILVSVVTFDSTYDEKIKLKDYNSRAELLRNLKRLVYSKPDGGTQTDAALEFVRLNSFLSKNGGRLDANKTVVLLTDGQSSFPNKTLTQAELLKSVPNTEIFTIGIGSAVSGSNGEIRGISSDPDSYYVQHVDAFIYLCNVVPALVPKLDPLSKATAILNCPTPTTTTRSPSSGHLGWRSSTATPASQYQQIRTTRATPHHTEGEADIPLIVGVVLAGFAVLAAIGGGVIWMKRAYQVSPSKARQSDVPWTRQYNEAKEGQLNTKFNPASLR</sequence>
<feature type="region of interest" description="Disordered" evidence="1">
    <location>
        <begin position="434"/>
        <end position="475"/>
    </location>
</feature>
<evidence type="ECO:0000256" key="1">
    <source>
        <dbReference type="SAM" id="MobiDB-lite"/>
    </source>
</evidence>
<feature type="domain" description="VWFA" evidence="4">
    <location>
        <begin position="27"/>
        <end position="207"/>
    </location>
</feature>
<gene>
    <name evidence="5" type="ORF">KP79_PYT12990</name>
</gene>
<dbReference type="CDD" id="cd01450">
    <property type="entry name" value="vWFA_subfamily_ECM"/>
    <property type="match status" value="2"/>
</dbReference>
<feature type="transmembrane region" description="Helical" evidence="2">
    <location>
        <begin position="482"/>
        <end position="506"/>
    </location>
</feature>
<name>A0A210QR46_MIZYE</name>
<organism evidence="5 6">
    <name type="scientific">Mizuhopecten yessoensis</name>
    <name type="common">Japanese scallop</name>
    <name type="synonym">Patinopecten yessoensis</name>
    <dbReference type="NCBI Taxonomy" id="6573"/>
    <lineage>
        <taxon>Eukaryota</taxon>
        <taxon>Metazoa</taxon>
        <taxon>Spiralia</taxon>
        <taxon>Lophotrochozoa</taxon>
        <taxon>Mollusca</taxon>
        <taxon>Bivalvia</taxon>
        <taxon>Autobranchia</taxon>
        <taxon>Pteriomorphia</taxon>
        <taxon>Pectinida</taxon>
        <taxon>Pectinoidea</taxon>
        <taxon>Pectinidae</taxon>
        <taxon>Mizuhopecten</taxon>
    </lineage>
</organism>
<reference evidence="5 6" key="1">
    <citation type="journal article" date="2017" name="Nat. Ecol. Evol.">
        <title>Scallop genome provides insights into evolution of bilaterian karyotype and development.</title>
        <authorList>
            <person name="Wang S."/>
            <person name="Zhang J."/>
            <person name="Jiao W."/>
            <person name="Li J."/>
            <person name="Xun X."/>
            <person name="Sun Y."/>
            <person name="Guo X."/>
            <person name="Huan P."/>
            <person name="Dong B."/>
            <person name="Zhang L."/>
            <person name="Hu X."/>
            <person name="Sun X."/>
            <person name="Wang J."/>
            <person name="Zhao C."/>
            <person name="Wang Y."/>
            <person name="Wang D."/>
            <person name="Huang X."/>
            <person name="Wang R."/>
            <person name="Lv J."/>
            <person name="Li Y."/>
            <person name="Zhang Z."/>
            <person name="Liu B."/>
            <person name="Lu W."/>
            <person name="Hui Y."/>
            <person name="Liang J."/>
            <person name="Zhou Z."/>
            <person name="Hou R."/>
            <person name="Li X."/>
            <person name="Liu Y."/>
            <person name="Li H."/>
            <person name="Ning X."/>
            <person name="Lin Y."/>
            <person name="Zhao L."/>
            <person name="Xing Q."/>
            <person name="Dou J."/>
            <person name="Li Y."/>
            <person name="Mao J."/>
            <person name="Guo H."/>
            <person name="Dou H."/>
            <person name="Li T."/>
            <person name="Mu C."/>
            <person name="Jiang W."/>
            <person name="Fu Q."/>
            <person name="Fu X."/>
            <person name="Miao Y."/>
            <person name="Liu J."/>
            <person name="Yu Q."/>
            <person name="Li R."/>
            <person name="Liao H."/>
            <person name="Li X."/>
            <person name="Kong Y."/>
            <person name="Jiang Z."/>
            <person name="Chourrout D."/>
            <person name="Li R."/>
            <person name="Bao Z."/>
        </authorList>
    </citation>
    <scope>NUCLEOTIDE SEQUENCE [LARGE SCALE GENOMIC DNA]</scope>
    <source>
        <strain evidence="5 6">PY_sf001</strain>
    </source>
</reference>
<comment type="caution">
    <text evidence="5">The sequence shown here is derived from an EMBL/GenBank/DDBJ whole genome shotgun (WGS) entry which is preliminary data.</text>
</comment>
<dbReference type="GO" id="GO:0005581">
    <property type="term" value="C:collagen trimer"/>
    <property type="evidence" value="ECO:0007669"/>
    <property type="project" value="UniProtKB-KW"/>
</dbReference>
<keyword evidence="5" id="KW-0176">Collagen</keyword>
<dbReference type="InterPro" id="IPR050525">
    <property type="entry name" value="ECM_Assembly_Org"/>
</dbReference>
<keyword evidence="2" id="KW-1133">Transmembrane helix</keyword>
<dbReference type="Proteomes" id="UP000242188">
    <property type="component" value="Unassembled WGS sequence"/>
</dbReference>
<dbReference type="Pfam" id="PF00092">
    <property type="entry name" value="VWA"/>
    <property type="match status" value="2"/>
</dbReference>
<evidence type="ECO:0000313" key="6">
    <source>
        <dbReference type="Proteomes" id="UP000242188"/>
    </source>
</evidence>
<dbReference type="EMBL" id="NEDP02002314">
    <property type="protein sequence ID" value="OWF51191.1"/>
    <property type="molecule type" value="Genomic_DNA"/>
</dbReference>
<proteinExistence type="predicted"/>